<sequence>MKKRKIYKKKRFAIPIAILVVVFVARLLLPTLVKNYVNNVLADIPGYYGQVKDIDISLIRGAYVIHSLYLNKQEAKSQVPFIAIKKTDISIQWKALLNGKIVSELDLEEPSFIYVFEDHKKQDSTDIDDWSKALTNLVPIDINHLTIKNGKVGFVEINTNPNVDLHLNSINLQAANLKNVAQKSRNLPSTLTATAVSIGNGKVLLDGKMDLVKEIPDIDISLSLESADAKALNSFTNHYAGIDFSEGNFGLYSEIAIADGYLTGYFKPILKDAKLINKEDGFFETIWEGFVGFFKFILKNQKQNTLATKIPVQGDLTNVKTKIFPTVTNIFKNAWVSAFKDKVDNNIEFEDAEKGADKNKKKQKKK</sequence>
<evidence type="ECO:0000313" key="2">
    <source>
        <dbReference type="EMBL" id="SFW49292.1"/>
    </source>
</evidence>
<dbReference type="RefSeq" id="WP_072303685.1">
    <property type="nucleotide sequence ID" value="NZ_FPIY01000002.1"/>
</dbReference>
<dbReference type="AlphaFoldDB" id="A0A1K1PNX8"/>
<proteinExistence type="predicted"/>
<accession>A0A1K1PNX8</accession>
<feature type="transmembrane region" description="Helical" evidence="1">
    <location>
        <begin position="12"/>
        <end position="29"/>
    </location>
</feature>
<dbReference type="EMBL" id="FPIY01000002">
    <property type="protein sequence ID" value="SFW49292.1"/>
    <property type="molecule type" value="Genomic_DNA"/>
</dbReference>
<dbReference type="Proteomes" id="UP000183257">
    <property type="component" value="Unassembled WGS sequence"/>
</dbReference>
<evidence type="ECO:0008006" key="4">
    <source>
        <dbReference type="Google" id="ProtNLM"/>
    </source>
</evidence>
<keyword evidence="1" id="KW-0812">Transmembrane</keyword>
<name>A0A1K1PNX8_9FLAO</name>
<reference evidence="3" key="1">
    <citation type="submission" date="2016-11" db="EMBL/GenBank/DDBJ databases">
        <authorList>
            <person name="Varghese N."/>
            <person name="Submissions S."/>
        </authorList>
    </citation>
    <scope>NUCLEOTIDE SEQUENCE [LARGE SCALE GENOMIC DNA]</scope>
    <source>
        <strain evidence="3">DSM 24786</strain>
    </source>
</reference>
<gene>
    <name evidence="2" type="ORF">SAMN05660313_02070</name>
</gene>
<evidence type="ECO:0000313" key="3">
    <source>
        <dbReference type="Proteomes" id="UP000183257"/>
    </source>
</evidence>
<keyword evidence="1" id="KW-0472">Membrane</keyword>
<keyword evidence="1" id="KW-1133">Transmembrane helix</keyword>
<dbReference type="STRING" id="76595.SAMN05660313_02070"/>
<dbReference type="OrthoDB" id="9771783at2"/>
<evidence type="ECO:0000256" key="1">
    <source>
        <dbReference type="SAM" id="Phobius"/>
    </source>
</evidence>
<keyword evidence="3" id="KW-1185">Reference proteome</keyword>
<protein>
    <recommendedName>
        <fullName evidence="4">DUF748 domain-containing protein</fullName>
    </recommendedName>
</protein>
<organism evidence="2 3">
    <name type="scientific">Cellulophaga fucicola</name>
    <dbReference type="NCBI Taxonomy" id="76595"/>
    <lineage>
        <taxon>Bacteria</taxon>
        <taxon>Pseudomonadati</taxon>
        <taxon>Bacteroidota</taxon>
        <taxon>Flavobacteriia</taxon>
        <taxon>Flavobacteriales</taxon>
        <taxon>Flavobacteriaceae</taxon>
        <taxon>Cellulophaga</taxon>
    </lineage>
</organism>